<accession>A0A8S1ENW2</accession>
<feature type="compositionally biased region" description="Basic and acidic residues" evidence="1">
    <location>
        <begin position="231"/>
        <end position="240"/>
    </location>
</feature>
<dbReference type="Proteomes" id="UP000494206">
    <property type="component" value="Unassembled WGS sequence"/>
</dbReference>
<dbReference type="EMBL" id="CADEPM010000002">
    <property type="protein sequence ID" value="CAB3401053.1"/>
    <property type="molecule type" value="Genomic_DNA"/>
</dbReference>
<keyword evidence="3" id="KW-1185">Reference proteome</keyword>
<evidence type="ECO:0000313" key="3">
    <source>
        <dbReference type="Proteomes" id="UP000494206"/>
    </source>
</evidence>
<dbReference type="AlphaFoldDB" id="A0A8S1ENW2"/>
<proteinExistence type="predicted"/>
<protein>
    <submittedName>
        <fullName evidence="2">Uncharacterized protein</fullName>
    </submittedName>
</protein>
<name>A0A8S1ENW2_9PELO</name>
<organism evidence="2 3">
    <name type="scientific">Caenorhabditis bovis</name>
    <dbReference type="NCBI Taxonomy" id="2654633"/>
    <lineage>
        <taxon>Eukaryota</taxon>
        <taxon>Metazoa</taxon>
        <taxon>Ecdysozoa</taxon>
        <taxon>Nematoda</taxon>
        <taxon>Chromadorea</taxon>
        <taxon>Rhabditida</taxon>
        <taxon>Rhabditina</taxon>
        <taxon>Rhabditomorpha</taxon>
        <taxon>Rhabditoidea</taxon>
        <taxon>Rhabditidae</taxon>
        <taxon>Peloderinae</taxon>
        <taxon>Caenorhabditis</taxon>
    </lineage>
</organism>
<feature type="region of interest" description="Disordered" evidence="1">
    <location>
        <begin position="201"/>
        <end position="240"/>
    </location>
</feature>
<sequence>MLHMKSLKRSAVLPPLSIATHILNCNTICTLLEEIGNPYTNEDGDIFPLPFPSLALLSHQMPDLDQNSTYSTVGFALSQEGLVTENNGNVENNLTAEPDYGEDEDVFDEEEEEDAFDYGIDTEIDNEVAVGNEITEDSQEERDFQLAIRLSLMEMKKNTNSADLNSTMINEENRNINRNNLTESLDSSFNNNTEYNTENISPLHIITDDQSESDIEKSTNGAKKRQIGTNKAEEKRRRMS</sequence>
<evidence type="ECO:0000313" key="2">
    <source>
        <dbReference type="EMBL" id="CAB3401053.1"/>
    </source>
</evidence>
<reference evidence="2 3" key="1">
    <citation type="submission" date="2020-04" db="EMBL/GenBank/DDBJ databases">
        <authorList>
            <person name="Laetsch R D."/>
            <person name="Stevens L."/>
            <person name="Kumar S."/>
            <person name="Blaxter L. M."/>
        </authorList>
    </citation>
    <scope>NUCLEOTIDE SEQUENCE [LARGE SCALE GENOMIC DNA]</scope>
</reference>
<gene>
    <name evidence="2" type="ORF">CBOVIS_LOCUS3861</name>
</gene>
<evidence type="ECO:0000256" key="1">
    <source>
        <dbReference type="SAM" id="MobiDB-lite"/>
    </source>
</evidence>
<comment type="caution">
    <text evidence="2">The sequence shown here is derived from an EMBL/GenBank/DDBJ whole genome shotgun (WGS) entry which is preliminary data.</text>
</comment>